<sequence>MVKILIALENISLGGMKRATTVVGNVLSQHHEVTYYSFSDIPPFYTLTAPLLSAKNPVTLTNDAQPFEHFQTEINDFITVIQQNQYDVVILSGGLLSSFAKVMKPQLPGVKLIGWMHNNMATYVSEYYRAMQDEFVGGLSVLDHIVALTDSDLAGFYQYNHRTVKIWNPLTIQPDGQADLQQKTIAFTARIAIQHKGIDFAVAFASKLPEGWRLAMAGSGTDSDMAEFQRLVVKYQAQDKIIYRGPLKDDELRQHYRQASMFLQTSRWEGLPLVLAEAMSFGLPIVAMANTGSKEVLDSGKYGVLTPQGDVDALVAAVEPLLARLELRQYYAQQSLTRVKAFASEPIIAQWEKLFK</sequence>
<dbReference type="GO" id="GO:0016758">
    <property type="term" value="F:hexosyltransferase activity"/>
    <property type="evidence" value="ECO:0007669"/>
    <property type="project" value="TreeGrafter"/>
</dbReference>
<dbReference type="Pfam" id="PF00534">
    <property type="entry name" value="Glycos_transf_1"/>
    <property type="match status" value="1"/>
</dbReference>
<comment type="caution">
    <text evidence="2">The sequence shown here is derived from an EMBL/GenBank/DDBJ whole genome shotgun (WGS) entry which is preliminary data.</text>
</comment>
<proteinExistence type="predicted"/>
<dbReference type="Proteomes" id="UP000295681">
    <property type="component" value="Unassembled WGS sequence"/>
</dbReference>
<organism evidence="2 3">
    <name type="scientific">Leuconostoc fallax</name>
    <dbReference type="NCBI Taxonomy" id="1251"/>
    <lineage>
        <taxon>Bacteria</taxon>
        <taxon>Bacillati</taxon>
        <taxon>Bacillota</taxon>
        <taxon>Bacilli</taxon>
        <taxon>Lactobacillales</taxon>
        <taxon>Lactobacillaceae</taxon>
        <taxon>Leuconostoc</taxon>
    </lineage>
</organism>
<dbReference type="STRING" id="907931.GCA_000165675_01386"/>
<evidence type="ECO:0000313" key="2">
    <source>
        <dbReference type="EMBL" id="TDG69538.1"/>
    </source>
</evidence>
<evidence type="ECO:0000259" key="1">
    <source>
        <dbReference type="Pfam" id="PF00534"/>
    </source>
</evidence>
<evidence type="ECO:0000313" key="3">
    <source>
        <dbReference type="Proteomes" id="UP000295681"/>
    </source>
</evidence>
<keyword evidence="3" id="KW-1185">Reference proteome</keyword>
<gene>
    <name evidence="2" type="ORF">C5L23_001000</name>
</gene>
<dbReference type="AlphaFoldDB" id="A0A4R5NAW2"/>
<dbReference type="PANTHER" id="PTHR45947:SF3">
    <property type="entry name" value="SULFOQUINOVOSYL TRANSFERASE SQD2"/>
    <property type="match status" value="1"/>
</dbReference>
<dbReference type="SUPFAM" id="SSF53756">
    <property type="entry name" value="UDP-Glycosyltransferase/glycogen phosphorylase"/>
    <property type="match status" value="1"/>
</dbReference>
<dbReference type="InterPro" id="IPR001296">
    <property type="entry name" value="Glyco_trans_1"/>
</dbReference>
<reference evidence="2 3" key="1">
    <citation type="journal article" date="2019" name="Appl. Microbiol. Biotechnol.">
        <title>Uncovering carbohydrate metabolism through a genotype-phenotype association study of 56 lactic acid bacteria genomes.</title>
        <authorList>
            <person name="Buron-Moles G."/>
            <person name="Chailyan A."/>
            <person name="Dolejs I."/>
            <person name="Forster J."/>
            <person name="Miks M.H."/>
        </authorList>
    </citation>
    <scope>NUCLEOTIDE SEQUENCE [LARGE SCALE GENOMIC DNA]</scope>
    <source>
        <strain evidence="2 3">ATCC 700006</strain>
    </source>
</reference>
<feature type="domain" description="Glycosyl transferase family 1" evidence="1">
    <location>
        <begin position="177"/>
        <end position="334"/>
    </location>
</feature>
<dbReference type="InterPro" id="IPR050194">
    <property type="entry name" value="Glycosyltransferase_grp1"/>
</dbReference>
<dbReference type="EMBL" id="PUFI01000005">
    <property type="protein sequence ID" value="TDG69538.1"/>
    <property type="molecule type" value="Genomic_DNA"/>
</dbReference>
<accession>A0A4R5NAW2</accession>
<dbReference type="Gene3D" id="3.40.50.2000">
    <property type="entry name" value="Glycogen Phosphorylase B"/>
    <property type="match status" value="2"/>
</dbReference>
<dbReference type="PANTHER" id="PTHR45947">
    <property type="entry name" value="SULFOQUINOVOSYL TRANSFERASE SQD2"/>
    <property type="match status" value="1"/>
</dbReference>
<name>A0A4R5NAW2_9LACO</name>
<dbReference type="RefSeq" id="WP_010007224.1">
    <property type="nucleotide sequence ID" value="NZ_JAGYGP010000001.1"/>
</dbReference>
<protein>
    <recommendedName>
        <fullName evidence="1">Glycosyl transferase family 1 domain-containing protein</fullName>
    </recommendedName>
</protein>